<reference evidence="3 4" key="1">
    <citation type="submission" date="2023-09" db="EMBL/GenBank/DDBJ databases">
        <title>Xinfangfangia sedmenti sp. nov., isolated the sedment.</title>
        <authorList>
            <person name="Xu L."/>
        </authorList>
    </citation>
    <scope>NUCLEOTIDE SEQUENCE [LARGE SCALE GENOMIC DNA]</scope>
    <source>
        <strain evidence="3 4">LG-4</strain>
    </source>
</reference>
<proteinExistence type="inferred from homology"/>
<protein>
    <submittedName>
        <fullName evidence="3">YciI family protein</fullName>
    </submittedName>
</protein>
<comment type="caution">
    <text evidence="3">The sequence shown here is derived from an EMBL/GenBank/DDBJ whole genome shotgun (WGS) entry which is preliminary data.</text>
</comment>
<keyword evidence="4" id="KW-1185">Reference proteome</keyword>
<evidence type="ECO:0000259" key="2">
    <source>
        <dbReference type="Pfam" id="PF03795"/>
    </source>
</evidence>
<dbReference type="InterPro" id="IPR051807">
    <property type="entry name" value="Sec-metab_biosynth-assoc"/>
</dbReference>
<dbReference type="RefSeq" id="WP_310458948.1">
    <property type="nucleotide sequence ID" value="NZ_JAVKPH010000034.1"/>
</dbReference>
<comment type="similarity">
    <text evidence="1">Belongs to the YciI family.</text>
</comment>
<dbReference type="PANTHER" id="PTHR33606">
    <property type="entry name" value="PROTEIN YCII"/>
    <property type="match status" value="1"/>
</dbReference>
<dbReference type="InterPro" id="IPR005545">
    <property type="entry name" value="YCII"/>
</dbReference>
<dbReference type="PANTHER" id="PTHR33606:SF3">
    <property type="entry name" value="PROTEIN YCII"/>
    <property type="match status" value="1"/>
</dbReference>
<dbReference type="Proteomes" id="UP001247754">
    <property type="component" value="Unassembled WGS sequence"/>
</dbReference>
<evidence type="ECO:0000256" key="1">
    <source>
        <dbReference type="ARBA" id="ARBA00007689"/>
    </source>
</evidence>
<feature type="domain" description="YCII-related" evidence="2">
    <location>
        <begin position="1"/>
        <end position="87"/>
    </location>
</feature>
<gene>
    <name evidence="3" type="ORF">RGD00_19505</name>
</gene>
<evidence type="ECO:0000313" key="3">
    <source>
        <dbReference type="EMBL" id="MDR5654803.1"/>
    </source>
</evidence>
<dbReference type="Gene3D" id="3.30.70.1060">
    <property type="entry name" value="Dimeric alpha+beta barrel"/>
    <property type="match status" value="1"/>
</dbReference>
<dbReference type="EMBL" id="JAVKPH010000034">
    <property type="protein sequence ID" value="MDR5654803.1"/>
    <property type="molecule type" value="Genomic_DNA"/>
</dbReference>
<name>A0ABU1FE00_9RHOB</name>
<organism evidence="3 4">
    <name type="scientific">Ruixingdingia sedimenti</name>
    <dbReference type="NCBI Taxonomy" id="3073604"/>
    <lineage>
        <taxon>Bacteria</taxon>
        <taxon>Pseudomonadati</taxon>
        <taxon>Pseudomonadota</taxon>
        <taxon>Alphaproteobacteria</taxon>
        <taxon>Rhodobacterales</taxon>
        <taxon>Paracoccaceae</taxon>
        <taxon>Ruixingdingia</taxon>
    </lineage>
</organism>
<evidence type="ECO:0000313" key="4">
    <source>
        <dbReference type="Proteomes" id="UP001247754"/>
    </source>
</evidence>
<accession>A0ABU1FE00</accession>
<dbReference type="InterPro" id="IPR011008">
    <property type="entry name" value="Dimeric_a/b-barrel"/>
</dbReference>
<dbReference type="SUPFAM" id="SSF54909">
    <property type="entry name" value="Dimeric alpha+beta barrel"/>
    <property type="match status" value="1"/>
</dbReference>
<sequence length="106" mass="12142">MAYMIFTQDCADGPAIREKHRDAHLAYLDDRMDILIASGALQDEEGKSIGACILIDVDTLEEARDFATRDPFATAGLFRTLTIQRWNRFYLHGRKDRGPFRPLPRD</sequence>
<dbReference type="Pfam" id="PF03795">
    <property type="entry name" value="YCII"/>
    <property type="match status" value="1"/>
</dbReference>